<evidence type="ECO:0000256" key="3">
    <source>
        <dbReference type="ARBA" id="ARBA00022475"/>
    </source>
</evidence>
<feature type="transmembrane region" description="Helical" evidence="13">
    <location>
        <begin position="278"/>
        <end position="297"/>
    </location>
</feature>
<comment type="subcellular location">
    <subcellularLocation>
        <location evidence="2">Cell membrane</location>
        <topology evidence="2">Multi-pass membrane protein</topology>
    </subcellularLocation>
</comment>
<keyword evidence="8" id="KW-0297">G-protein coupled receptor</keyword>
<evidence type="ECO:0000259" key="14">
    <source>
        <dbReference type="PROSITE" id="PS50262"/>
    </source>
</evidence>
<name>A0A9W3F2G3_CAMBA</name>
<feature type="transmembrane region" description="Helical" evidence="13">
    <location>
        <begin position="133"/>
        <end position="153"/>
    </location>
</feature>
<evidence type="ECO:0000256" key="12">
    <source>
        <dbReference type="ARBA" id="ARBA00023224"/>
    </source>
</evidence>
<evidence type="ECO:0000256" key="1">
    <source>
        <dbReference type="ARBA" id="ARBA00003929"/>
    </source>
</evidence>
<dbReference type="GO" id="GO:0004930">
    <property type="term" value="F:G protein-coupled receptor activity"/>
    <property type="evidence" value="ECO:0007669"/>
    <property type="project" value="UniProtKB-KW"/>
</dbReference>
<feature type="transmembrane region" description="Helical" evidence="13">
    <location>
        <begin position="174"/>
        <end position="199"/>
    </location>
</feature>
<evidence type="ECO:0000256" key="6">
    <source>
        <dbReference type="ARBA" id="ARBA00022725"/>
    </source>
</evidence>
<sequence>MTSEQDHLPRKSWTPFQKSLPDMVLLFMLSQDCQQTSSDSENQTTWIILEGSGELQHLGFLPVTLFLAIYVIIVRGNALIVLAVASSQTLHTPMYFFLGPFSLLEIGYTSNIAPQLLRSFLEGRETISLVSCLFQFYLFASLAAAECLLLSAMSYDCYLAICHPLHYPALMSTLLCGCLAAGTWFCGFSFSAFILALAAHLPLFPGSREIDHYFCDFAPVVGLFCGDVRVMWGAGVSISGFLTLAPFLLIVTSYAFILRTVLPVPSGRGKQKAFSTCFSHLSAVGVFYGTLIVVYVAPTDHMAPFLRKAFSVLYTVFTPMVNPIIYSLKNQEVKGALLRLWGQLIPGHTPQRGIRQLLTSS</sequence>
<dbReference type="InterPro" id="IPR017452">
    <property type="entry name" value="GPCR_Rhodpsn_7TM"/>
</dbReference>
<dbReference type="GO" id="GO:0004984">
    <property type="term" value="F:olfactory receptor activity"/>
    <property type="evidence" value="ECO:0007669"/>
    <property type="project" value="InterPro"/>
</dbReference>
<evidence type="ECO:0000313" key="16">
    <source>
        <dbReference type="RefSeq" id="XP_010962755.1"/>
    </source>
</evidence>
<dbReference type="PROSITE" id="PS50262">
    <property type="entry name" value="G_PROTEIN_RECEP_F1_2"/>
    <property type="match status" value="1"/>
</dbReference>
<dbReference type="AlphaFoldDB" id="A0A9W3F2G3"/>
<evidence type="ECO:0000256" key="11">
    <source>
        <dbReference type="ARBA" id="ARBA00023180"/>
    </source>
</evidence>
<protein>
    <submittedName>
        <fullName evidence="16">Olfactory receptor 11A1-like</fullName>
    </submittedName>
</protein>
<keyword evidence="7 13" id="KW-1133">Transmembrane helix</keyword>
<keyword evidence="4" id="KW-0716">Sensory transduction</keyword>
<feature type="transmembrane region" description="Helical" evidence="13">
    <location>
        <begin position="94"/>
        <end position="113"/>
    </location>
</feature>
<keyword evidence="5 13" id="KW-0812">Transmembrane</keyword>
<evidence type="ECO:0000256" key="7">
    <source>
        <dbReference type="ARBA" id="ARBA00022989"/>
    </source>
</evidence>
<comment type="function">
    <text evidence="1">Putative odorant or sperm cell receptor.</text>
</comment>
<keyword evidence="12" id="KW-0807">Transducer</keyword>
<keyword evidence="3" id="KW-1003">Cell membrane</keyword>
<reference evidence="16" key="1">
    <citation type="submission" date="2025-08" db="UniProtKB">
        <authorList>
            <consortium name="RefSeq"/>
        </authorList>
    </citation>
    <scope>IDENTIFICATION</scope>
    <source>
        <tissue evidence="16">Blood</tissue>
    </source>
</reference>
<proteinExistence type="predicted"/>
<dbReference type="Pfam" id="PF13853">
    <property type="entry name" value="7tm_4"/>
    <property type="match status" value="1"/>
</dbReference>
<dbReference type="PRINTS" id="PR00245">
    <property type="entry name" value="OLFACTORYR"/>
</dbReference>
<keyword evidence="11" id="KW-0325">Glycoprotein</keyword>
<dbReference type="Proteomes" id="UP001732780">
    <property type="component" value="Chromosome 12"/>
</dbReference>
<organism evidence="15 16">
    <name type="scientific">Camelus bactrianus</name>
    <name type="common">Bactrian camel</name>
    <dbReference type="NCBI Taxonomy" id="9837"/>
    <lineage>
        <taxon>Eukaryota</taxon>
        <taxon>Metazoa</taxon>
        <taxon>Chordata</taxon>
        <taxon>Craniata</taxon>
        <taxon>Vertebrata</taxon>
        <taxon>Euteleostomi</taxon>
        <taxon>Mammalia</taxon>
        <taxon>Eutheria</taxon>
        <taxon>Laurasiatheria</taxon>
        <taxon>Artiodactyla</taxon>
        <taxon>Tylopoda</taxon>
        <taxon>Camelidae</taxon>
        <taxon>Camelus</taxon>
    </lineage>
</organism>
<keyword evidence="10" id="KW-0675">Receptor</keyword>
<accession>A0A9W3F2G3</accession>
<dbReference type="OrthoDB" id="9643866at2759"/>
<dbReference type="PANTHER" id="PTHR26453">
    <property type="entry name" value="OLFACTORY RECEPTOR"/>
    <property type="match status" value="1"/>
</dbReference>
<feature type="transmembrane region" description="Helical" evidence="13">
    <location>
        <begin position="230"/>
        <end position="257"/>
    </location>
</feature>
<feature type="transmembrane region" description="Helical" evidence="13">
    <location>
        <begin position="309"/>
        <end position="328"/>
    </location>
</feature>
<evidence type="ECO:0000256" key="8">
    <source>
        <dbReference type="ARBA" id="ARBA00023040"/>
    </source>
</evidence>
<evidence type="ECO:0000313" key="15">
    <source>
        <dbReference type="Proteomes" id="UP001732780"/>
    </source>
</evidence>
<evidence type="ECO:0000256" key="4">
    <source>
        <dbReference type="ARBA" id="ARBA00022606"/>
    </source>
</evidence>
<dbReference type="KEGG" id="cbai:105076346"/>
<dbReference type="GO" id="GO:0005886">
    <property type="term" value="C:plasma membrane"/>
    <property type="evidence" value="ECO:0007669"/>
    <property type="project" value="UniProtKB-SubCell"/>
</dbReference>
<dbReference type="GeneID" id="105076346"/>
<feature type="domain" description="G-protein coupled receptors family 1 profile" evidence="14">
    <location>
        <begin position="76"/>
        <end position="326"/>
    </location>
</feature>
<dbReference type="PRINTS" id="PR00237">
    <property type="entry name" value="GPCRRHODOPSN"/>
</dbReference>
<evidence type="ECO:0000256" key="10">
    <source>
        <dbReference type="ARBA" id="ARBA00023170"/>
    </source>
</evidence>
<dbReference type="Gene3D" id="1.20.1070.10">
    <property type="entry name" value="Rhodopsin 7-helix transmembrane proteins"/>
    <property type="match status" value="1"/>
</dbReference>
<dbReference type="InterPro" id="IPR000725">
    <property type="entry name" value="Olfact_rcpt"/>
</dbReference>
<evidence type="ECO:0000256" key="13">
    <source>
        <dbReference type="SAM" id="Phobius"/>
    </source>
</evidence>
<dbReference type="SUPFAM" id="SSF81321">
    <property type="entry name" value="Family A G protein-coupled receptor-like"/>
    <property type="match status" value="1"/>
</dbReference>
<keyword evidence="6" id="KW-0552">Olfaction</keyword>
<evidence type="ECO:0000256" key="2">
    <source>
        <dbReference type="ARBA" id="ARBA00004651"/>
    </source>
</evidence>
<evidence type="ECO:0000256" key="5">
    <source>
        <dbReference type="ARBA" id="ARBA00022692"/>
    </source>
</evidence>
<evidence type="ECO:0000256" key="9">
    <source>
        <dbReference type="ARBA" id="ARBA00023136"/>
    </source>
</evidence>
<keyword evidence="15" id="KW-1185">Reference proteome</keyword>
<dbReference type="FunFam" id="1.20.1070.10:FF:000010">
    <property type="entry name" value="Olfactory receptor"/>
    <property type="match status" value="1"/>
</dbReference>
<dbReference type="RefSeq" id="XP_010962755.1">
    <property type="nucleotide sequence ID" value="XM_010964453.1"/>
</dbReference>
<keyword evidence="9 13" id="KW-0472">Membrane</keyword>
<dbReference type="CDD" id="cd15911">
    <property type="entry name" value="7tmA_OR11A-like"/>
    <property type="match status" value="1"/>
</dbReference>
<gene>
    <name evidence="16" type="primary">LOC105076346</name>
</gene>
<dbReference type="InterPro" id="IPR000276">
    <property type="entry name" value="GPCR_Rhodpsn"/>
</dbReference>
<feature type="transmembrane region" description="Helical" evidence="13">
    <location>
        <begin position="59"/>
        <end position="82"/>
    </location>
</feature>